<accession>A0A8S5QE59</accession>
<proteinExistence type="predicted"/>
<evidence type="ECO:0000313" key="1">
    <source>
        <dbReference type="EMBL" id="DAE17360.1"/>
    </source>
</evidence>
<name>A0A8S5QE59_9CAUD</name>
<dbReference type="EMBL" id="BK015639">
    <property type="protein sequence ID" value="DAE17360.1"/>
    <property type="molecule type" value="Genomic_DNA"/>
</dbReference>
<organism evidence="1">
    <name type="scientific">Siphoviridae sp. ctr2f5</name>
    <dbReference type="NCBI Taxonomy" id="2825684"/>
    <lineage>
        <taxon>Viruses</taxon>
        <taxon>Duplodnaviria</taxon>
        <taxon>Heunggongvirae</taxon>
        <taxon>Uroviricota</taxon>
        <taxon>Caudoviricetes</taxon>
    </lineage>
</organism>
<protein>
    <submittedName>
        <fullName evidence="1">Uncharacterized protein</fullName>
    </submittedName>
</protein>
<sequence length="29" mass="3382">MSVQFIKSPNIYTCFTSFVNRITIRITSN</sequence>
<reference evidence="1" key="1">
    <citation type="journal article" date="2021" name="Proc. Natl. Acad. Sci. U.S.A.">
        <title>A Catalog of Tens of Thousands of Viruses from Human Metagenomes Reveals Hidden Associations with Chronic Diseases.</title>
        <authorList>
            <person name="Tisza M.J."/>
            <person name="Buck C.B."/>
        </authorList>
    </citation>
    <scope>NUCLEOTIDE SEQUENCE</scope>
    <source>
        <strain evidence="1">Ctr2f5</strain>
    </source>
</reference>